<feature type="compositionally biased region" description="Basic and acidic residues" evidence="1">
    <location>
        <begin position="686"/>
        <end position="700"/>
    </location>
</feature>
<feature type="compositionally biased region" description="Basic and acidic residues" evidence="1">
    <location>
        <begin position="721"/>
        <end position="732"/>
    </location>
</feature>
<dbReference type="OrthoDB" id="3548454at2759"/>
<feature type="compositionally biased region" description="Low complexity" evidence="1">
    <location>
        <begin position="758"/>
        <end position="771"/>
    </location>
</feature>
<feature type="compositionally biased region" description="Low complexity" evidence="1">
    <location>
        <begin position="701"/>
        <end position="720"/>
    </location>
</feature>
<accession>A0A1D9PX66</accession>
<dbReference type="AlphaFoldDB" id="A0A1D9PX66"/>
<feature type="compositionally biased region" description="Acidic residues" evidence="1">
    <location>
        <begin position="781"/>
        <end position="796"/>
    </location>
</feature>
<reference evidence="3" key="1">
    <citation type="journal article" date="2017" name="Genome Biol. Evol.">
        <title>The complete genome sequence of the phytopathogenic fungus Sclerotinia sclerotiorum reveals insights into the genome architecture of broad host range pathogens.</title>
        <authorList>
            <person name="Derbyshire M."/>
            <person name="Denton-Giles M."/>
            <person name="Hegedus D."/>
            <person name="Seifbarghy S."/>
            <person name="Rollins J."/>
            <person name="van Kan J."/>
            <person name="Seidl M.F."/>
            <person name="Faino L."/>
            <person name="Mbengue M."/>
            <person name="Navaud O."/>
            <person name="Raffaele S."/>
            <person name="Hammond-Kosack K."/>
            <person name="Heard S."/>
            <person name="Oliver R."/>
        </authorList>
    </citation>
    <scope>NUCLEOTIDE SEQUENCE [LARGE SCALE GENOMIC DNA]</scope>
    <source>
        <strain evidence="3">ATCC 18683 / 1980 / Ss-1</strain>
    </source>
</reference>
<proteinExistence type="predicted"/>
<protein>
    <submittedName>
        <fullName evidence="2">Uncharacterized protein</fullName>
    </submittedName>
</protein>
<gene>
    <name evidence="2" type="ORF">sscle_02g020780</name>
</gene>
<evidence type="ECO:0000313" key="3">
    <source>
        <dbReference type="Proteomes" id="UP000177798"/>
    </source>
</evidence>
<dbReference type="VEuPathDB" id="FungiDB:sscle_02g020780"/>
<feature type="region of interest" description="Disordered" evidence="1">
    <location>
        <begin position="1"/>
        <end position="59"/>
    </location>
</feature>
<feature type="compositionally biased region" description="Low complexity" evidence="1">
    <location>
        <begin position="14"/>
        <end position="31"/>
    </location>
</feature>
<dbReference type="EMBL" id="CP017815">
    <property type="protein sequence ID" value="APA07308.1"/>
    <property type="molecule type" value="Genomic_DNA"/>
</dbReference>
<sequence>MSAKKAPIAPVPAAPDAAVPDAAAPPAAPAQKGKKKAKAAKADDDGWENAPEIQKNPAALAARRGPVDVDFSDIERWNLLPILASGLHPVSTTAAGYLCGLHALVYSYNAARDLAAPEGTPVPLADSVTAQELITFRRSEEFWQEALEYLTAGGHIAFADAFGVPQSEAQISVQVKQFIPDLRNTYTIADLHCLLGYLNKRYGTQYTIADVTQGYNVRWDVQNKVWDLAYKVPTQSKDGGRGVRPVLWLYNDNYEVEDESLHRKVPGRKAGIGHWMGFSTLHRDLDEGLIDQANSWFDDGELDAYLKDGVWIVTEDSQGYQADHEDHQDPREIEIFKGCFVREPAVAQKDVAPRGYKWVQSGPYADGGPKPGMVGLIPLRKIKKIERNVLKNAHDAAGATAVNILKKDGVKKDDKGLWLDFFIHRTIEPTSKIGTKYEDPKEPAKKYVKGFTFEDGEFLLDSHEPLKHLYARMTRMDGTSGRVKPRNLQFLEKPWGLGEELPIAGKGDKNKPHPVILPGMKAVASIEDKTDARYKYLKNMDVQDFKIKDLRLHCQARGLDFQEYGRSKVTMLAALVKYDSSEVIVSKAKEVKAAEPDEGFGLPMRRVIADVPRNAGPPKTPPFHVTEIVLEIGKGNAENPATWVRDYEGRYGRIDEDNLEPIKGAWGVELDILRWNRIIGDMRKDAGWESEPKPKKEEAASKAPAPKAKAAPKPAAPKSSTAKEGEKKRSADESAEPPAKRTRSSVSKSPNVSEKAKSPSISAKSKAPSVSGKAKALSIVPEEEEEKDEDMVPENI</sequence>
<dbReference type="Proteomes" id="UP000177798">
    <property type="component" value="Chromosome 2"/>
</dbReference>
<name>A0A1D9PX66_SCLS1</name>
<evidence type="ECO:0000313" key="2">
    <source>
        <dbReference type="EMBL" id="APA07308.1"/>
    </source>
</evidence>
<feature type="region of interest" description="Disordered" evidence="1">
    <location>
        <begin position="686"/>
        <end position="796"/>
    </location>
</feature>
<organism evidence="2 3">
    <name type="scientific">Sclerotinia sclerotiorum (strain ATCC 18683 / 1980 / Ss-1)</name>
    <name type="common">White mold</name>
    <name type="synonym">Whetzelinia sclerotiorum</name>
    <dbReference type="NCBI Taxonomy" id="665079"/>
    <lineage>
        <taxon>Eukaryota</taxon>
        <taxon>Fungi</taxon>
        <taxon>Dikarya</taxon>
        <taxon>Ascomycota</taxon>
        <taxon>Pezizomycotina</taxon>
        <taxon>Leotiomycetes</taxon>
        <taxon>Helotiales</taxon>
        <taxon>Sclerotiniaceae</taxon>
        <taxon>Sclerotinia</taxon>
    </lineage>
</organism>
<evidence type="ECO:0000256" key="1">
    <source>
        <dbReference type="SAM" id="MobiDB-lite"/>
    </source>
</evidence>